<evidence type="ECO:0000313" key="2">
    <source>
        <dbReference type="Proteomes" id="UP000296049"/>
    </source>
</evidence>
<dbReference type="EMBL" id="KB743240">
    <property type="protein sequence ID" value="EOB00075.1"/>
    <property type="molecule type" value="Genomic_DNA"/>
</dbReference>
<name>R0LEV6_ANAPL</name>
<evidence type="ECO:0000313" key="1">
    <source>
        <dbReference type="EMBL" id="EOB00075.1"/>
    </source>
</evidence>
<accession>R0LEV6</accession>
<reference evidence="2" key="1">
    <citation type="journal article" date="2013" name="Nat. Genet.">
        <title>The duck genome and transcriptome provide insight into an avian influenza virus reservoir species.</title>
        <authorList>
            <person name="Huang Y."/>
            <person name="Li Y."/>
            <person name="Burt D.W."/>
            <person name="Chen H."/>
            <person name="Zhang Y."/>
            <person name="Qian W."/>
            <person name="Kim H."/>
            <person name="Gan S."/>
            <person name="Zhao Y."/>
            <person name="Li J."/>
            <person name="Yi K."/>
            <person name="Feng H."/>
            <person name="Zhu P."/>
            <person name="Li B."/>
            <person name="Liu Q."/>
            <person name="Fairley S."/>
            <person name="Magor K.E."/>
            <person name="Du Z."/>
            <person name="Hu X."/>
            <person name="Goodman L."/>
            <person name="Tafer H."/>
            <person name="Vignal A."/>
            <person name="Lee T."/>
            <person name="Kim K.W."/>
            <person name="Sheng Z."/>
            <person name="An Y."/>
            <person name="Searle S."/>
            <person name="Herrero J."/>
            <person name="Groenen M.A."/>
            <person name="Crooijmans R.P."/>
            <person name="Faraut T."/>
            <person name="Cai Q."/>
            <person name="Webster R.G."/>
            <person name="Aldridge J.R."/>
            <person name="Warren W.C."/>
            <person name="Bartschat S."/>
            <person name="Kehr S."/>
            <person name="Marz M."/>
            <person name="Stadler P.F."/>
            <person name="Smith J."/>
            <person name="Kraus R.H."/>
            <person name="Zhao Y."/>
            <person name="Ren L."/>
            <person name="Fei J."/>
            <person name="Morisson M."/>
            <person name="Kaiser P."/>
            <person name="Griffin D.K."/>
            <person name="Rao M."/>
            <person name="Pitel F."/>
            <person name="Wang J."/>
            <person name="Li N."/>
        </authorList>
    </citation>
    <scope>NUCLEOTIDE SEQUENCE [LARGE SCALE GENOMIC DNA]</scope>
</reference>
<dbReference type="AlphaFoldDB" id="R0LEV6"/>
<dbReference type="Proteomes" id="UP000296049">
    <property type="component" value="Unassembled WGS sequence"/>
</dbReference>
<protein>
    <submittedName>
        <fullName evidence="1">Uncharacterized protein</fullName>
    </submittedName>
</protein>
<sequence>MDKHRQNAALLMTENAPSATCRELRRGGPELGLASIGWNCNTSCSDLLTGDHPAIKKHSHSLRAKPQTVSMGKGRPSKATRALLLGAVLYEQLLQWAQKSPAPRPAQCMISLRPKQTLKVQSYYCLSILTASGVNTGRLAVAAAITTTKRMYQQVECYIPILPTLCLPQGLISGDTLATSGEDLQHCFPQPKTYFHLSSTDFNSLKGEKVFPHDFCSRAWLQACLGPQEVGRYAFEALDVG</sequence>
<keyword evidence="2" id="KW-1185">Reference proteome</keyword>
<gene>
    <name evidence="1" type="ORF">Anapl_12536</name>
</gene>
<proteinExistence type="predicted"/>
<organism evidence="1 2">
    <name type="scientific">Anas platyrhynchos</name>
    <name type="common">Mallard</name>
    <name type="synonym">Anas boschas</name>
    <dbReference type="NCBI Taxonomy" id="8839"/>
    <lineage>
        <taxon>Eukaryota</taxon>
        <taxon>Metazoa</taxon>
        <taxon>Chordata</taxon>
        <taxon>Craniata</taxon>
        <taxon>Vertebrata</taxon>
        <taxon>Euteleostomi</taxon>
        <taxon>Archelosauria</taxon>
        <taxon>Archosauria</taxon>
        <taxon>Dinosauria</taxon>
        <taxon>Saurischia</taxon>
        <taxon>Theropoda</taxon>
        <taxon>Coelurosauria</taxon>
        <taxon>Aves</taxon>
        <taxon>Neognathae</taxon>
        <taxon>Galloanserae</taxon>
        <taxon>Anseriformes</taxon>
        <taxon>Anatidae</taxon>
        <taxon>Anatinae</taxon>
        <taxon>Anas</taxon>
    </lineage>
</organism>